<protein>
    <submittedName>
        <fullName evidence="3">Terminase large subunit</fullName>
    </submittedName>
</protein>
<reference evidence="3 4" key="1">
    <citation type="submission" date="2018-06" db="EMBL/GenBank/DDBJ databases">
        <title>Echinicola strongylocentroti sp. nov., isolated from a sea urchin Strongylocentrotus intermedius.</title>
        <authorList>
            <person name="Bae S.S."/>
        </authorList>
    </citation>
    <scope>NUCLEOTIDE SEQUENCE [LARGE SCALE GENOMIC DNA]</scope>
    <source>
        <strain evidence="3 4">MEBiC08714</strain>
    </source>
</reference>
<keyword evidence="4" id="KW-1185">Reference proteome</keyword>
<dbReference type="AlphaFoldDB" id="A0A2Z4IMU9"/>
<organism evidence="3 4">
    <name type="scientific">Echinicola strongylocentroti</name>
    <dbReference type="NCBI Taxonomy" id="1795355"/>
    <lineage>
        <taxon>Bacteria</taxon>
        <taxon>Pseudomonadati</taxon>
        <taxon>Bacteroidota</taxon>
        <taxon>Cytophagia</taxon>
        <taxon>Cytophagales</taxon>
        <taxon>Cyclobacteriaceae</taxon>
        <taxon>Echinicola</taxon>
    </lineage>
</organism>
<feature type="domain" description="Terminase large subunit-like endonuclease" evidence="2">
    <location>
        <begin position="254"/>
        <end position="534"/>
    </location>
</feature>
<dbReference type="Gene3D" id="3.30.420.240">
    <property type="match status" value="1"/>
</dbReference>
<dbReference type="InterPro" id="IPR046461">
    <property type="entry name" value="TerL_ATPase"/>
</dbReference>
<accession>A0A2Z4IMU9</accession>
<evidence type="ECO:0000313" key="3">
    <source>
        <dbReference type="EMBL" id="AWW32164.1"/>
    </source>
</evidence>
<dbReference type="OrthoDB" id="9760250at2"/>
<dbReference type="Pfam" id="PF20441">
    <property type="entry name" value="TerL_nuclease"/>
    <property type="match status" value="1"/>
</dbReference>
<feature type="domain" description="Terminase large subunit-like ATPase" evidence="1">
    <location>
        <begin position="74"/>
        <end position="244"/>
    </location>
</feature>
<name>A0A2Z4IMU9_9BACT</name>
<dbReference type="InterPro" id="IPR005021">
    <property type="entry name" value="Terminase_largesu-like"/>
</dbReference>
<gene>
    <name evidence="3" type="ORF">DN752_19585</name>
</gene>
<evidence type="ECO:0000259" key="2">
    <source>
        <dbReference type="Pfam" id="PF20441"/>
    </source>
</evidence>
<sequence length="558" mass="63634">MQAVDQYISEVQSGEIVTCKWVKLAVERHLDDLENGGERGLVFDPSAGERAIKFFSFLKHYKGSYAGKPFELLPWQQFIIFVLYGWKLTSGERRFRYAYVEVSRKNGKTTFASGLSLYSLIMDREDGAEVYTSATKRDQAKIAFNDAKAMTEKSPHLAKYIDVYQHNLHVLATHSKLEPLSSDQNTLDGLNPHFALVDEYHAHKDDGLYNVLKSGMGSRTQPMLFTITTAGFNKMGPCYALRKTCTEILEGVKQDDSQFAIIFTLDKDDDYTDEKVWIKANPSLNHSISIQWLRQEVIQAKNNPTQLVNLLTKNFNVWTDASEVWIEDKRWLECAGEIDQNDLEYDPAYGGLDLAAVRDINAFSLVFPVETVGKYMTLTWYWIPKETMMERINRDGVRYDLWVEEGWIIETEGNVTDYRKIKQDIMDLCERFNVEKIAFDRWNSSQLIIELTEEGLEMYPYGQGFASMSQPTKTLETWIMSQDIVHDSNPVTRWMLGNVELMRDAAGNIKPDKAKSQEKIDGIVSIIMAIGVMLADGADMANTGPSKYDKEEGGLISI</sequence>
<dbReference type="InterPro" id="IPR027417">
    <property type="entry name" value="P-loop_NTPase"/>
</dbReference>
<dbReference type="Gene3D" id="3.40.50.300">
    <property type="entry name" value="P-loop containing nucleotide triphosphate hydrolases"/>
    <property type="match status" value="1"/>
</dbReference>
<proteinExistence type="predicted"/>
<evidence type="ECO:0000259" key="1">
    <source>
        <dbReference type="Pfam" id="PF03354"/>
    </source>
</evidence>
<dbReference type="Proteomes" id="UP000248688">
    <property type="component" value="Chromosome"/>
</dbReference>
<dbReference type="InterPro" id="IPR046462">
    <property type="entry name" value="TerL_nuclease"/>
</dbReference>
<dbReference type="Pfam" id="PF03354">
    <property type="entry name" value="TerL_ATPase"/>
    <property type="match status" value="1"/>
</dbReference>
<dbReference type="RefSeq" id="WP_112785537.1">
    <property type="nucleotide sequence ID" value="NZ_CP030041.1"/>
</dbReference>
<dbReference type="PANTHER" id="PTHR41287:SF1">
    <property type="entry name" value="PROTEIN YMFN"/>
    <property type="match status" value="1"/>
</dbReference>
<evidence type="ECO:0000313" key="4">
    <source>
        <dbReference type="Proteomes" id="UP000248688"/>
    </source>
</evidence>
<dbReference type="KEGG" id="est:DN752_19585"/>
<dbReference type="EMBL" id="CP030041">
    <property type="protein sequence ID" value="AWW32164.1"/>
    <property type="molecule type" value="Genomic_DNA"/>
</dbReference>
<dbReference type="GO" id="GO:0004519">
    <property type="term" value="F:endonuclease activity"/>
    <property type="evidence" value="ECO:0007669"/>
    <property type="project" value="InterPro"/>
</dbReference>
<dbReference type="PANTHER" id="PTHR41287">
    <property type="match status" value="1"/>
</dbReference>